<dbReference type="PANTHER" id="PTHR46621:SF1">
    <property type="entry name" value="SNRNA-ACTIVATING PROTEIN COMPLEX SUBUNIT 4"/>
    <property type="match status" value="1"/>
</dbReference>
<sequence>MSEQSDSEDGDGSFLTESESEHDSTWGEDKSQKDVVDYTATAKEIICENVNITTENALKLNSGYHNMLKILKNKLEILLGQCQERQKEIEKQIDEYRNAKRPVARKSRTSGYICGQPFFKDEDLYPGPHNDDYLTRKNVGKEFFPLDLFEVTDTNWTVKDKVNILKGVKTQIVEFIERENRLKIRKVGNGLEAERLRREIASLGRKEIGDLWEKVLRFPEEYPDQRFEIDWLRISNVNISERHSEAPAKKTRAKKVIGLPKNKLFCDTLRCAMKKKLYEKFLYSFHFRFGDQYPDVENKRVFCNQQVVCILLNCPTQYEAVATARHNFTLNELKSLRTSFSIQLNAALGNFLQNCTSCFLMPPNYNTILGLRGVVLHANYPKPPPKPSKKELPPPTDQLDEFAYQHALQAFRARFRSIFLWTMLLARQNPRDADFQNVVVVADDPAAQQSYEHDYQAQLDEQISLQQLVQLATTRPEPPPPPPPICQPTGVESLRKVRISRATPRSVYVEEMRDDDSLDGIVSPEHQHHQPEVLPSALQSTVATTQTVEAYCLDEDSNQLSLVSQITVINPGDLPIVELPQLGVEQQVDVVDEPVVEELPRLEEGGDELVEEEEDTRHDPAEETFSADEVEDESGQFGGEEVGEQDSSNQDDQLVSDRQEEPVQNEPIELTTTTTSCDTSQAECTIAAEPPSEPHPEPDLGTENLTISSTSLAHVTAVTNVGDFVIEELEETDYCEEVVAQTSCCDEPLDLHMSPVATQEVEEELVPTVRAPRKTYSRAAGRSSQRLSDRQEQVVVKPVSHAWRWTHLDGEDEVEIEGHRELWERCDPARDEFRVVQSDYATDLAEQQRDEVIVIDDEIEIKEEPLDVEEDNLIDVQLPPEENQVDESTIQQIIQTASNILRISETYRLDQSSLPPPPPPPPPPPVPEPEPLPTCESFRSVQSGPLVVQTPSRIFDEESNCYYYVDEVQEESGMEIAGPEVEINPTGKSTPFASQTLEDLLQDSLQATYAVMPQFATPQRVVEPFEAIPITRTPNRTQSTYGGRRTRAMMAMEEMYSPAPPINRPKRPPREPEIANPAAKHNMQVKALTQLDALSKQPRLPPRPSSALSMDQLVLLEPTPTPKKRPHSSQQTRPPKPKRTRTQHLLIEPVLPTTPTIKQEPLDLLANAEQADFSAVDIIDALNSMSQRMKQERLSDDDDDDVEDDKSSIQHLVTTPQPPPVKKRRPPRVDR</sequence>
<feature type="compositionally biased region" description="Acidic residues" evidence="6">
    <location>
        <begin position="605"/>
        <end position="614"/>
    </location>
</feature>
<feature type="region of interest" description="Disordered" evidence="6">
    <location>
        <begin position="1057"/>
        <end position="1079"/>
    </location>
</feature>
<evidence type="ECO:0000313" key="7">
    <source>
        <dbReference type="EMBL" id="KAL1379783.1"/>
    </source>
</evidence>
<feature type="region of interest" description="Disordered" evidence="6">
    <location>
        <begin position="1093"/>
        <end position="1112"/>
    </location>
</feature>
<evidence type="ECO:0000256" key="5">
    <source>
        <dbReference type="SAM" id="Coils"/>
    </source>
</evidence>
<feature type="region of interest" description="Disordered" evidence="6">
    <location>
        <begin position="1118"/>
        <end position="1154"/>
    </location>
</feature>
<evidence type="ECO:0000256" key="3">
    <source>
        <dbReference type="ARBA" id="ARBA00023163"/>
    </source>
</evidence>
<keyword evidence="3" id="KW-0804">Transcription</keyword>
<dbReference type="PANTHER" id="PTHR46621">
    <property type="entry name" value="SNRNA-ACTIVATING PROTEIN COMPLEX SUBUNIT 4"/>
    <property type="match status" value="1"/>
</dbReference>
<proteinExistence type="predicted"/>
<keyword evidence="8" id="KW-1185">Reference proteome</keyword>
<feature type="region of interest" description="Disordered" evidence="6">
    <location>
        <begin position="909"/>
        <end position="934"/>
    </location>
</feature>
<organism evidence="7 8">
    <name type="scientific">Culex pipiens pipiens</name>
    <name type="common">Northern house mosquito</name>
    <dbReference type="NCBI Taxonomy" id="38569"/>
    <lineage>
        <taxon>Eukaryota</taxon>
        <taxon>Metazoa</taxon>
        <taxon>Ecdysozoa</taxon>
        <taxon>Arthropoda</taxon>
        <taxon>Hexapoda</taxon>
        <taxon>Insecta</taxon>
        <taxon>Pterygota</taxon>
        <taxon>Neoptera</taxon>
        <taxon>Endopterygota</taxon>
        <taxon>Diptera</taxon>
        <taxon>Nematocera</taxon>
        <taxon>Culicoidea</taxon>
        <taxon>Culicidae</taxon>
        <taxon>Culicinae</taxon>
        <taxon>Culicini</taxon>
        <taxon>Culex</taxon>
        <taxon>Culex</taxon>
    </lineage>
</organism>
<dbReference type="Proteomes" id="UP001562425">
    <property type="component" value="Unassembled WGS sequence"/>
</dbReference>
<keyword evidence="4" id="KW-0539">Nucleus</keyword>
<keyword evidence="2" id="KW-0238">DNA-binding</keyword>
<protein>
    <submittedName>
        <fullName evidence="7">Uncharacterized protein</fullName>
    </submittedName>
</protein>
<feature type="compositionally biased region" description="Basic residues" evidence="6">
    <location>
        <begin position="1221"/>
        <end position="1231"/>
    </location>
</feature>
<evidence type="ECO:0000256" key="4">
    <source>
        <dbReference type="ARBA" id="ARBA00023242"/>
    </source>
</evidence>
<keyword evidence="1" id="KW-0805">Transcription regulation</keyword>
<evidence type="ECO:0000313" key="8">
    <source>
        <dbReference type="Proteomes" id="UP001562425"/>
    </source>
</evidence>
<feature type="compositionally biased region" description="Acidic residues" evidence="6">
    <location>
        <begin position="1"/>
        <end position="11"/>
    </location>
</feature>
<evidence type="ECO:0000256" key="2">
    <source>
        <dbReference type="ARBA" id="ARBA00023125"/>
    </source>
</evidence>
<accession>A0ABD1CTW1</accession>
<dbReference type="GO" id="GO:0003677">
    <property type="term" value="F:DNA binding"/>
    <property type="evidence" value="ECO:0007669"/>
    <property type="project" value="UniProtKB-KW"/>
</dbReference>
<evidence type="ECO:0000256" key="6">
    <source>
        <dbReference type="SAM" id="MobiDB-lite"/>
    </source>
</evidence>
<dbReference type="InterPro" id="IPR051575">
    <property type="entry name" value="Myb-like_DNA-bd"/>
</dbReference>
<gene>
    <name evidence="7" type="ORF">pipiens_014655</name>
</gene>
<feature type="compositionally biased region" description="Pro residues" evidence="6">
    <location>
        <begin position="914"/>
        <end position="932"/>
    </location>
</feature>
<feature type="compositionally biased region" description="Acidic residues" evidence="6">
    <location>
        <begin position="625"/>
        <end position="634"/>
    </location>
</feature>
<keyword evidence="5" id="KW-0175">Coiled coil</keyword>
<feature type="region of interest" description="Disordered" evidence="6">
    <location>
        <begin position="1188"/>
        <end position="1231"/>
    </location>
</feature>
<comment type="caution">
    <text evidence="7">The sequence shown here is derived from an EMBL/GenBank/DDBJ whole genome shotgun (WGS) entry which is preliminary data.</text>
</comment>
<feature type="region of interest" description="Disordered" evidence="6">
    <location>
        <begin position="595"/>
        <end position="680"/>
    </location>
</feature>
<dbReference type="AlphaFoldDB" id="A0ABD1CTW1"/>
<feature type="region of interest" description="Disordered" evidence="6">
    <location>
        <begin position="1"/>
        <end position="31"/>
    </location>
</feature>
<feature type="compositionally biased region" description="Acidic residues" evidence="6">
    <location>
        <begin position="1195"/>
        <end position="1204"/>
    </location>
</feature>
<feature type="coiled-coil region" evidence="5">
    <location>
        <begin position="68"/>
        <end position="99"/>
    </location>
</feature>
<feature type="compositionally biased region" description="Basic and acidic residues" evidence="6">
    <location>
        <begin position="19"/>
        <end position="31"/>
    </location>
</feature>
<evidence type="ECO:0000256" key="1">
    <source>
        <dbReference type="ARBA" id="ARBA00023015"/>
    </source>
</evidence>
<reference evidence="7 8" key="1">
    <citation type="submission" date="2024-05" db="EMBL/GenBank/DDBJ databases">
        <title>Culex pipiens pipiens assembly and annotation.</title>
        <authorList>
            <person name="Alout H."/>
            <person name="Durand T."/>
        </authorList>
    </citation>
    <scope>NUCLEOTIDE SEQUENCE [LARGE SCALE GENOMIC DNA]</scope>
    <source>
        <strain evidence="7">HA-2024</strain>
        <tissue evidence="7">Whole body</tissue>
    </source>
</reference>
<name>A0ABD1CTW1_CULPP</name>
<dbReference type="EMBL" id="JBEHCU010009493">
    <property type="protein sequence ID" value="KAL1379783.1"/>
    <property type="molecule type" value="Genomic_DNA"/>
</dbReference>